<reference evidence="1" key="1">
    <citation type="submission" date="2023-07" db="EMBL/GenBank/DDBJ databases">
        <title>Black Yeasts Isolated from many extreme environments.</title>
        <authorList>
            <person name="Coleine C."/>
            <person name="Stajich J.E."/>
            <person name="Selbmann L."/>
        </authorList>
    </citation>
    <scope>NUCLEOTIDE SEQUENCE</scope>
    <source>
        <strain evidence="1">CCFEE 5485</strain>
    </source>
</reference>
<dbReference type="Proteomes" id="UP001274830">
    <property type="component" value="Unassembled WGS sequence"/>
</dbReference>
<dbReference type="AlphaFoldDB" id="A0AAE0WT82"/>
<accession>A0AAE0WT82</accession>
<comment type="caution">
    <text evidence="1">The sequence shown here is derived from an EMBL/GenBank/DDBJ whole genome shotgun (WGS) entry which is preliminary data.</text>
</comment>
<sequence length="218" mass="24425">MGEPTAIFPIINAAHPEAAGGTLLRTFDEFNSLMEASGIEVTSSCASDFDCQTQWLCENCAYDMSGEEILRTVGQGLIAEQLEDGDNNERHLASIQPTVETTTEEDSDEQRAQDRQPMMDELAVRFVPLTHDEADMLEAVWIVYGDQWQTYCQSKHDTKTSATVLTKADSATWSGYADARAKTWTYGDAEQLLKRTDQDTFIILLLNARPFSVVWRLI</sequence>
<organism evidence="1 2">
    <name type="scientific">Recurvomyces mirabilis</name>
    <dbReference type="NCBI Taxonomy" id="574656"/>
    <lineage>
        <taxon>Eukaryota</taxon>
        <taxon>Fungi</taxon>
        <taxon>Dikarya</taxon>
        <taxon>Ascomycota</taxon>
        <taxon>Pezizomycotina</taxon>
        <taxon>Dothideomycetes</taxon>
        <taxon>Dothideomycetidae</taxon>
        <taxon>Mycosphaerellales</taxon>
        <taxon>Teratosphaeriaceae</taxon>
        <taxon>Recurvomyces</taxon>
    </lineage>
</organism>
<protein>
    <submittedName>
        <fullName evidence="1">Uncharacterized protein</fullName>
    </submittedName>
</protein>
<keyword evidence="2" id="KW-1185">Reference proteome</keyword>
<evidence type="ECO:0000313" key="2">
    <source>
        <dbReference type="Proteomes" id="UP001274830"/>
    </source>
</evidence>
<evidence type="ECO:0000313" key="1">
    <source>
        <dbReference type="EMBL" id="KAK3677418.1"/>
    </source>
</evidence>
<gene>
    <name evidence="1" type="ORF">LTR78_002956</name>
</gene>
<name>A0AAE0WT82_9PEZI</name>
<proteinExistence type="predicted"/>
<dbReference type="EMBL" id="JAUTXT010000007">
    <property type="protein sequence ID" value="KAK3677418.1"/>
    <property type="molecule type" value="Genomic_DNA"/>
</dbReference>